<evidence type="ECO:0000256" key="1">
    <source>
        <dbReference type="SAM" id="Phobius"/>
    </source>
</evidence>
<organism evidence="2 3">
    <name type="scientific">Candidatus Roizmanbacteria bacterium CG_4_10_14_0_8_um_filter_39_9</name>
    <dbReference type="NCBI Taxonomy" id="1974829"/>
    <lineage>
        <taxon>Bacteria</taxon>
        <taxon>Candidatus Roizmaniibacteriota</taxon>
    </lineage>
</organism>
<sequence length="110" mass="12911">MTISLVLTLILIYTVKILDYTYLWQIKEYRLDRFMTYIRENGGVSVFIWRTPRLPGKTPRNVIICIYTFILTLLILIYLPPSLPVYILLFVLSPFISFILTFPAIGFTQV</sequence>
<dbReference type="AlphaFoldDB" id="A0A2M7QF67"/>
<comment type="caution">
    <text evidence="2">The sequence shown here is derived from an EMBL/GenBank/DDBJ whole genome shotgun (WGS) entry which is preliminary data.</text>
</comment>
<feature type="transmembrane region" description="Helical" evidence="1">
    <location>
        <begin position="6"/>
        <end position="24"/>
    </location>
</feature>
<proteinExistence type="predicted"/>
<feature type="transmembrane region" description="Helical" evidence="1">
    <location>
        <begin position="62"/>
        <end position="79"/>
    </location>
</feature>
<feature type="non-terminal residue" evidence="2">
    <location>
        <position position="110"/>
    </location>
</feature>
<evidence type="ECO:0000313" key="2">
    <source>
        <dbReference type="EMBL" id="PIY69550.1"/>
    </source>
</evidence>
<keyword evidence="1" id="KW-0812">Transmembrane</keyword>
<gene>
    <name evidence="2" type="ORF">COY90_00030</name>
</gene>
<accession>A0A2M7QF67</accession>
<dbReference type="Proteomes" id="UP000230108">
    <property type="component" value="Unassembled WGS sequence"/>
</dbReference>
<keyword evidence="1" id="KW-1133">Transmembrane helix</keyword>
<name>A0A2M7QF67_9BACT</name>
<reference evidence="3" key="1">
    <citation type="submission" date="2017-09" db="EMBL/GenBank/DDBJ databases">
        <title>Depth-based differentiation of microbial function through sediment-hosted aquifers and enrichment of novel symbionts in the deep terrestrial subsurface.</title>
        <authorList>
            <person name="Probst A.J."/>
            <person name="Ladd B."/>
            <person name="Jarett J.K."/>
            <person name="Geller-Mcgrath D.E."/>
            <person name="Sieber C.M.K."/>
            <person name="Emerson J.B."/>
            <person name="Anantharaman K."/>
            <person name="Thomas B.C."/>
            <person name="Malmstrom R."/>
            <person name="Stieglmeier M."/>
            <person name="Klingl A."/>
            <person name="Woyke T."/>
            <person name="Ryan C.M."/>
            <person name="Banfield J.F."/>
        </authorList>
    </citation>
    <scope>NUCLEOTIDE SEQUENCE [LARGE SCALE GENOMIC DNA]</scope>
</reference>
<dbReference type="EMBL" id="PFLF01000002">
    <property type="protein sequence ID" value="PIY69550.1"/>
    <property type="molecule type" value="Genomic_DNA"/>
</dbReference>
<evidence type="ECO:0000313" key="3">
    <source>
        <dbReference type="Proteomes" id="UP000230108"/>
    </source>
</evidence>
<feature type="transmembrane region" description="Helical" evidence="1">
    <location>
        <begin position="85"/>
        <end position="107"/>
    </location>
</feature>
<keyword evidence="1" id="KW-0472">Membrane</keyword>
<protein>
    <submittedName>
        <fullName evidence="2">Uncharacterized protein</fullName>
    </submittedName>
</protein>